<comment type="caution">
    <text evidence="3">The sequence shown here is derived from an EMBL/GenBank/DDBJ whole genome shotgun (WGS) entry which is preliminary data.</text>
</comment>
<dbReference type="InterPro" id="IPR032465">
    <property type="entry name" value="ACMSD"/>
</dbReference>
<dbReference type="Gene3D" id="3.20.20.140">
    <property type="entry name" value="Metal-dependent hydrolases"/>
    <property type="match status" value="1"/>
</dbReference>
<evidence type="ECO:0000256" key="1">
    <source>
        <dbReference type="ARBA" id="ARBA00023239"/>
    </source>
</evidence>
<sequence>MSDSTATQAEVKSQKRTLAVIDCDVHIQPVSYDEIKAYMRQPFRDMFNLFKGRGIFDNPLGRTTIKGNTPSGGPIASDPNHLREQLIKPNNIETAILSPWIYADFFSDPDFKAEINAAFNSWVHDKWLNSKVNYDGVFKASITVSHQDPNLAVKEIERWAGHPDFVQVYLDSGSRAPLGQRQYWPIYEACERYGLPLAIHVGTDGLGGNSRFTTGFPNRYVEWLTLVPCNFQAHLVSFLTEGVFERFPGLRMVLLEGGTFWLPGMLWRLDALYKSFRFEIPWVKKLPSLYVKDHIRFGTQPMHRPDNDEHFRYLLEVIDAENIMMFSSDYPHFDTDVAAEIFPRNISDQMKNKIFYENAKAFYNL</sequence>
<proteinExistence type="predicted"/>
<name>A0ABS4GTH6_9BACL</name>
<reference evidence="3 4" key="1">
    <citation type="submission" date="2021-03" db="EMBL/GenBank/DDBJ databases">
        <title>Genomic Encyclopedia of Type Strains, Phase IV (KMG-IV): sequencing the most valuable type-strain genomes for metagenomic binning, comparative biology and taxonomic classification.</title>
        <authorList>
            <person name="Goeker M."/>
        </authorList>
    </citation>
    <scope>NUCLEOTIDE SEQUENCE [LARGE SCALE GENOMIC DNA]</scope>
    <source>
        <strain evidence="3 4">DSM 24738</strain>
    </source>
</reference>
<dbReference type="Pfam" id="PF04909">
    <property type="entry name" value="Amidohydro_2"/>
    <property type="match status" value="1"/>
</dbReference>
<evidence type="ECO:0000259" key="2">
    <source>
        <dbReference type="Pfam" id="PF04909"/>
    </source>
</evidence>
<dbReference type="PANTHER" id="PTHR21240">
    <property type="entry name" value="2-AMINO-3-CARBOXYLMUCONATE-6-SEMIALDEHYDE DECARBOXYLASE"/>
    <property type="match status" value="1"/>
</dbReference>
<dbReference type="GO" id="GO:0016787">
    <property type="term" value="F:hydrolase activity"/>
    <property type="evidence" value="ECO:0007669"/>
    <property type="project" value="UniProtKB-KW"/>
</dbReference>
<evidence type="ECO:0000313" key="4">
    <source>
        <dbReference type="Proteomes" id="UP001519343"/>
    </source>
</evidence>
<protein>
    <submittedName>
        <fullName evidence="3">TIM-barrel fold metal-dependent hydrolase</fullName>
    </submittedName>
</protein>
<keyword evidence="1" id="KW-0456">Lyase</keyword>
<dbReference type="EMBL" id="JAGGKT010000010">
    <property type="protein sequence ID" value="MBP1933337.1"/>
    <property type="molecule type" value="Genomic_DNA"/>
</dbReference>
<keyword evidence="3" id="KW-0378">Hydrolase</keyword>
<accession>A0ABS4GTH6</accession>
<gene>
    <name evidence="3" type="ORF">J2Z37_003350</name>
</gene>
<keyword evidence="4" id="KW-1185">Reference proteome</keyword>
<organism evidence="3 4">
    <name type="scientific">Ammoniphilus resinae</name>
    <dbReference type="NCBI Taxonomy" id="861532"/>
    <lineage>
        <taxon>Bacteria</taxon>
        <taxon>Bacillati</taxon>
        <taxon>Bacillota</taxon>
        <taxon>Bacilli</taxon>
        <taxon>Bacillales</taxon>
        <taxon>Paenibacillaceae</taxon>
        <taxon>Aneurinibacillus group</taxon>
        <taxon>Ammoniphilus</taxon>
    </lineage>
</organism>
<dbReference type="InterPro" id="IPR006680">
    <property type="entry name" value="Amidohydro-rel"/>
</dbReference>
<dbReference type="RefSeq" id="WP_209811345.1">
    <property type="nucleotide sequence ID" value="NZ_JAGGKT010000010.1"/>
</dbReference>
<dbReference type="SUPFAM" id="SSF51556">
    <property type="entry name" value="Metallo-dependent hydrolases"/>
    <property type="match status" value="1"/>
</dbReference>
<dbReference type="PANTHER" id="PTHR21240:SF28">
    <property type="entry name" value="ISO-OROTATE DECARBOXYLASE (EUROFUNG)"/>
    <property type="match status" value="1"/>
</dbReference>
<dbReference type="InterPro" id="IPR032466">
    <property type="entry name" value="Metal_Hydrolase"/>
</dbReference>
<evidence type="ECO:0000313" key="3">
    <source>
        <dbReference type="EMBL" id="MBP1933337.1"/>
    </source>
</evidence>
<feature type="domain" description="Amidohydrolase-related" evidence="2">
    <location>
        <begin position="22"/>
        <end position="365"/>
    </location>
</feature>
<dbReference type="Proteomes" id="UP001519343">
    <property type="component" value="Unassembled WGS sequence"/>
</dbReference>